<dbReference type="InterPro" id="IPR014747">
    <property type="entry name" value="Bac_photo_RC_H_C"/>
</dbReference>
<keyword evidence="4" id="KW-1185">Reference proteome</keyword>
<dbReference type="EMBL" id="BAABRV010000004">
    <property type="protein sequence ID" value="GAA5533635.1"/>
    <property type="molecule type" value="Genomic_DNA"/>
</dbReference>
<evidence type="ECO:0000313" key="4">
    <source>
        <dbReference type="Proteomes" id="UP001404956"/>
    </source>
</evidence>
<feature type="domain" description="DUF2382" evidence="2">
    <location>
        <begin position="172"/>
        <end position="284"/>
    </location>
</feature>
<dbReference type="InterPro" id="IPR052967">
    <property type="entry name" value="Stress_Response_Assoc"/>
</dbReference>
<evidence type="ECO:0000259" key="1">
    <source>
        <dbReference type="Pfam" id="PF05239"/>
    </source>
</evidence>
<dbReference type="InterPro" id="IPR011033">
    <property type="entry name" value="PRC_barrel-like_sf"/>
</dbReference>
<protein>
    <submittedName>
        <fullName evidence="3">Uncharacterized protein DR_1314</fullName>
    </submittedName>
</protein>
<accession>A0ABP9XGF0</accession>
<evidence type="ECO:0000313" key="3">
    <source>
        <dbReference type="EMBL" id="GAA5533635.1"/>
    </source>
</evidence>
<feature type="domain" description="PRC-barrel" evidence="1">
    <location>
        <begin position="28"/>
        <end position="94"/>
    </location>
</feature>
<evidence type="ECO:0000259" key="2">
    <source>
        <dbReference type="Pfam" id="PF09557"/>
    </source>
</evidence>
<dbReference type="RefSeq" id="WP_345454192.1">
    <property type="nucleotide sequence ID" value="NZ_BAABRV010000004.1"/>
</dbReference>
<dbReference type="Pfam" id="PF05239">
    <property type="entry name" value="PRC"/>
    <property type="match status" value="1"/>
</dbReference>
<dbReference type="Gene3D" id="3.90.50.10">
    <property type="entry name" value="Photosynthetic Reaction Center, subunit H, domain 2"/>
    <property type="match status" value="1"/>
</dbReference>
<proteinExistence type="predicted"/>
<dbReference type="InterPro" id="IPR027275">
    <property type="entry name" value="PRC-brl_dom"/>
</dbReference>
<dbReference type="Pfam" id="PF09557">
    <property type="entry name" value="DUF2382"/>
    <property type="match status" value="1"/>
</dbReference>
<dbReference type="PANTHER" id="PTHR38463:SF1">
    <property type="entry name" value="STRESS RESPONSE PROTEIN YSNF"/>
    <property type="match status" value="1"/>
</dbReference>
<reference evidence="3 4" key="1">
    <citation type="submission" date="2024-02" db="EMBL/GenBank/DDBJ databases">
        <title>Deinococcus aluminii NBRC 112889.</title>
        <authorList>
            <person name="Ichikawa N."/>
            <person name="Katano-Makiyama Y."/>
            <person name="Hidaka K."/>
        </authorList>
    </citation>
    <scope>NUCLEOTIDE SEQUENCE [LARGE SCALE GENOMIC DNA]</scope>
    <source>
        <strain evidence="3 4">NBRC 112889</strain>
    </source>
</reference>
<comment type="caution">
    <text evidence="3">The sequence shown here is derived from an EMBL/GenBank/DDBJ whole genome shotgun (WGS) entry which is preliminary data.</text>
</comment>
<gene>
    <name evidence="3" type="ORF">Dalu01_02042</name>
</gene>
<dbReference type="NCBIfam" id="TIGR02271">
    <property type="entry name" value="YsnF/AvaK domain"/>
    <property type="match status" value="1"/>
</dbReference>
<sequence>MTHLHRLSDRWSDVSNAQREDFQNTQVYSPIGAPAYLTGQRQIGTVRDALVDDDYGKIRYLIVDDDGGSLNGALLIPIGYARIEDDGVYFDGLTSAQLDALHRYSDDEDYTFDLQSQDERMLRGNTAAGDMGTAATGVAATGAAATEALATGAYDYRDNDANDQMFKTPERLQLLEERLRVDKERYQAGSVEIGKHVETRQETVNVPVQREEVIIERRPVADARPVEGDVLSNSQSETVRVDLEAERPTVSKQAFVAEEVEVGKRTVTETQTVTDTVGREVLDVQQTGDVQVTRDQDDRSDNRS</sequence>
<organism evidence="3 4">
    <name type="scientific">Deinococcus aluminii</name>
    <dbReference type="NCBI Taxonomy" id="1656885"/>
    <lineage>
        <taxon>Bacteria</taxon>
        <taxon>Thermotogati</taxon>
        <taxon>Deinococcota</taxon>
        <taxon>Deinococci</taxon>
        <taxon>Deinococcales</taxon>
        <taxon>Deinococcaceae</taxon>
        <taxon>Deinococcus</taxon>
    </lineage>
</organism>
<name>A0ABP9XGF0_9DEIO</name>
<dbReference type="InterPro" id="IPR019060">
    <property type="entry name" value="DUF2382"/>
</dbReference>
<dbReference type="SUPFAM" id="SSF50346">
    <property type="entry name" value="PRC-barrel domain"/>
    <property type="match status" value="1"/>
</dbReference>
<dbReference type="Proteomes" id="UP001404956">
    <property type="component" value="Unassembled WGS sequence"/>
</dbReference>
<dbReference type="PANTHER" id="PTHR38463">
    <property type="entry name" value="STRESS RESPONSE PROTEIN YSNF"/>
    <property type="match status" value="1"/>
</dbReference>